<reference evidence="1" key="1">
    <citation type="submission" date="2019-12" db="EMBL/GenBank/DDBJ databases">
        <title>Genome sequencing and annotation of Brassica cretica.</title>
        <authorList>
            <person name="Studholme D.J."/>
            <person name="Sarris P.F."/>
        </authorList>
    </citation>
    <scope>NUCLEOTIDE SEQUENCE</scope>
    <source>
        <strain evidence="1">PFS-102/07</strain>
        <tissue evidence="1">Leaf</tissue>
    </source>
</reference>
<comment type="caution">
    <text evidence="1">The sequence shown here is derived from an EMBL/GenBank/DDBJ whole genome shotgun (WGS) entry which is preliminary data.</text>
</comment>
<gene>
    <name evidence="1" type="ORF">F2Q70_00017180</name>
</gene>
<sequence>MVRIRSTSGILNITCYLLLRHLNIYFHAMSKKTLYLSFLAYDDGEGDEFKGTRATGKVKQRVWSGVGRRVKRGCMKRSCPFGAFLRRTLKENSPETVLKRNNQTE</sequence>
<proteinExistence type="predicted"/>
<dbReference type="AlphaFoldDB" id="A0A8S9I074"/>
<dbReference type="EMBL" id="QGKY02001250">
    <property type="protein sequence ID" value="KAF2562752.1"/>
    <property type="molecule type" value="Genomic_DNA"/>
</dbReference>
<protein>
    <submittedName>
        <fullName evidence="1">Uncharacterized protein</fullName>
    </submittedName>
</protein>
<name>A0A8S9I074_BRACR</name>
<evidence type="ECO:0000313" key="1">
    <source>
        <dbReference type="EMBL" id="KAF2562752.1"/>
    </source>
</evidence>
<accession>A0A8S9I074</accession>
<organism evidence="1">
    <name type="scientific">Brassica cretica</name>
    <name type="common">Mustard</name>
    <dbReference type="NCBI Taxonomy" id="69181"/>
    <lineage>
        <taxon>Eukaryota</taxon>
        <taxon>Viridiplantae</taxon>
        <taxon>Streptophyta</taxon>
        <taxon>Embryophyta</taxon>
        <taxon>Tracheophyta</taxon>
        <taxon>Spermatophyta</taxon>
        <taxon>Magnoliopsida</taxon>
        <taxon>eudicotyledons</taxon>
        <taxon>Gunneridae</taxon>
        <taxon>Pentapetalae</taxon>
        <taxon>rosids</taxon>
        <taxon>malvids</taxon>
        <taxon>Brassicales</taxon>
        <taxon>Brassicaceae</taxon>
        <taxon>Brassiceae</taxon>
        <taxon>Brassica</taxon>
    </lineage>
</organism>